<keyword evidence="2" id="KW-1185">Reference proteome</keyword>
<dbReference type="AlphaFoldDB" id="A0A146GBJ8"/>
<reference evidence="2" key="1">
    <citation type="journal article" date="2017" name="Genome Announc.">
        <title>Draft Genome Sequence of Terrimicrobium sacchariphilum NM-5T, a Facultative Anaerobic Soil Bacterium of the Class Spartobacteria.</title>
        <authorList>
            <person name="Qiu Y.L."/>
            <person name="Tourlousse D.M."/>
            <person name="Matsuura N."/>
            <person name="Ohashi A."/>
            <person name="Sekiguchi Y."/>
        </authorList>
    </citation>
    <scope>NUCLEOTIDE SEQUENCE [LARGE SCALE GENOMIC DNA]</scope>
    <source>
        <strain evidence="2">NM-5</strain>
    </source>
</reference>
<name>A0A146GBJ8_TERSA</name>
<dbReference type="Proteomes" id="UP000076023">
    <property type="component" value="Unassembled WGS sequence"/>
</dbReference>
<proteinExistence type="predicted"/>
<protein>
    <submittedName>
        <fullName evidence="1">Uncharacterized protein</fullName>
    </submittedName>
</protein>
<gene>
    <name evidence="1" type="ORF">TSACC_23024</name>
</gene>
<organism evidence="1 2">
    <name type="scientific">Terrimicrobium sacchariphilum</name>
    <dbReference type="NCBI Taxonomy" id="690879"/>
    <lineage>
        <taxon>Bacteria</taxon>
        <taxon>Pseudomonadati</taxon>
        <taxon>Verrucomicrobiota</taxon>
        <taxon>Terrimicrobiia</taxon>
        <taxon>Terrimicrobiales</taxon>
        <taxon>Terrimicrobiaceae</taxon>
        <taxon>Terrimicrobium</taxon>
    </lineage>
</organism>
<evidence type="ECO:0000313" key="1">
    <source>
        <dbReference type="EMBL" id="GAT34593.1"/>
    </source>
</evidence>
<accession>A0A146GBJ8</accession>
<sequence>MQPSTLPIPEGLDIIQTPQSAIIRRPWFSHVV</sequence>
<dbReference type="STRING" id="690879.TSACC_23024"/>
<comment type="caution">
    <text evidence="1">The sequence shown here is derived from an EMBL/GenBank/DDBJ whole genome shotgun (WGS) entry which is preliminary data.</text>
</comment>
<dbReference type="EMBL" id="BDCO01000002">
    <property type="protein sequence ID" value="GAT34593.1"/>
    <property type="molecule type" value="Genomic_DNA"/>
</dbReference>
<dbReference type="InParanoid" id="A0A146GBJ8"/>
<evidence type="ECO:0000313" key="2">
    <source>
        <dbReference type="Proteomes" id="UP000076023"/>
    </source>
</evidence>